<evidence type="ECO:0000256" key="11">
    <source>
        <dbReference type="ARBA" id="ARBA00022741"/>
    </source>
</evidence>
<organism evidence="20 21">
    <name type="scientific">Mola mola</name>
    <name type="common">Ocean sunfish</name>
    <name type="synonym">Tetraodon mola</name>
    <dbReference type="NCBI Taxonomy" id="94237"/>
    <lineage>
        <taxon>Eukaryota</taxon>
        <taxon>Metazoa</taxon>
        <taxon>Chordata</taxon>
        <taxon>Craniata</taxon>
        <taxon>Vertebrata</taxon>
        <taxon>Euteleostomi</taxon>
        <taxon>Actinopterygii</taxon>
        <taxon>Neopterygii</taxon>
        <taxon>Teleostei</taxon>
        <taxon>Neoteleostei</taxon>
        <taxon>Acanthomorphata</taxon>
        <taxon>Eupercaria</taxon>
        <taxon>Tetraodontiformes</taxon>
        <taxon>Molidae</taxon>
        <taxon>Mola</taxon>
    </lineage>
</organism>
<dbReference type="GO" id="GO:0030509">
    <property type="term" value="P:BMP signaling pathway"/>
    <property type="evidence" value="ECO:0007669"/>
    <property type="project" value="TreeGrafter"/>
</dbReference>
<evidence type="ECO:0000313" key="20">
    <source>
        <dbReference type="Ensembl" id="ENSMMOP00000013538.1"/>
    </source>
</evidence>
<evidence type="ECO:0000256" key="10">
    <source>
        <dbReference type="ARBA" id="ARBA00022729"/>
    </source>
</evidence>
<name>A0A3Q3WFQ5_MOLML</name>
<evidence type="ECO:0000256" key="18">
    <source>
        <dbReference type="SAM" id="SignalP"/>
    </source>
</evidence>
<keyword evidence="17" id="KW-0675">Receptor</keyword>
<dbReference type="Gene3D" id="1.10.510.10">
    <property type="entry name" value="Transferase(Phosphotransferase) domain 1"/>
    <property type="match status" value="1"/>
</dbReference>
<reference evidence="20" key="2">
    <citation type="submission" date="2025-09" db="UniProtKB">
        <authorList>
            <consortium name="Ensembl"/>
        </authorList>
    </citation>
    <scope>IDENTIFICATION</scope>
</reference>
<dbReference type="Gene3D" id="3.30.200.20">
    <property type="entry name" value="Phosphorylase Kinase, domain 1"/>
    <property type="match status" value="1"/>
</dbReference>
<evidence type="ECO:0000256" key="13">
    <source>
        <dbReference type="ARBA" id="ARBA00022840"/>
    </source>
</evidence>
<comment type="cofactor">
    <cofactor evidence="2">
        <name>Mg(2+)</name>
        <dbReference type="ChEBI" id="CHEBI:18420"/>
    </cofactor>
</comment>
<dbReference type="Gene3D" id="2.10.60.10">
    <property type="entry name" value="CD59"/>
    <property type="match status" value="1"/>
</dbReference>
<dbReference type="AlphaFoldDB" id="A0A3Q3WFQ5"/>
<keyword evidence="16" id="KW-0472">Membrane</keyword>
<evidence type="ECO:0000256" key="4">
    <source>
        <dbReference type="ARBA" id="ARBA00009605"/>
    </source>
</evidence>
<dbReference type="PANTHER" id="PTHR23255">
    <property type="entry name" value="TRANSFORMING GROWTH FACTOR-BETA RECEPTOR TYPE I AND II"/>
    <property type="match status" value="1"/>
</dbReference>
<dbReference type="InterPro" id="IPR000333">
    <property type="entry name" value="TGFB_receptor"/>
</dbReference>
<evidence type="ECO:0000256" key="16">
    <source>
        <dbReference type="ARBA" id="ARBA00023136"/>
    </source>
</evidence>
<evidence type="ECO:0000256" key="5">
    <source>
        <dbReference type="ARBA" id="ARBA00012401"/>
    </source>
</evidence>
<keyword evidence="14" id="KW-0460">Magnesium</keyword>
<proteinExistence type="inferred from homology"/>
<keyword evidence="6" id="KW-0723">Serine/threonine-protein kinase</keyword>
<keyword evidence="13" id="KW-0067">ATP-binding</keyword>
<keyword evidence="11" id="KW-0547">Nucleotide-binding</keyword>
<evidence type="ECO:0000256" key="7">
    <source>
        <dbReference type="ARBA" id="ARBA00022679"/>
    </source>
</evidence>
<dbReference type="Proteomes" id="UP000261620">
    <property type="component" value="Unplaced"/>
</dbReference>
<evidence type="ECO:0000256" key="6">
    <source>
        <dbReference type="ARBA" id="ARBA00022527"/>
    </source>
</evidence>
<dbReference type="OMA" id="RCPDLWP"/>
<keyword evidence="7" id="KW-0808">Transferase</keyword>
<comment type="similarity">
    <text evidence="4">Belongs to the protein kinase superfamily. TKL Ser/Thr protein kinase family. TGFB receptor subfamily.</text>
</comment>
<sequence>MILQKWGLFLAVECIFVCVSGQSSPQRRRCAFHVTPQNYRYTDAGNVSGSVQFCENTQCCVGYYVVINGQPKVNVLACDLVEKRCPDATCKAETRMNGLAIMCVCNTDLCNTNITWTPESEESQLSNSLSGDDAAKTASVLVGTLLVLCFLIVVVKCRSLFKAKKKNPPSLEDYGVSRLCFCQTTKPSEIDVEKIELQQIVSHGNFATVWLGKYQESLVAVKVFPAGLKHKFTAEKEVFELPLMRHAGIIHFLGTGRKPDRDSWLIVLQFAEYGSLHSFLHANTSDWVSTLKLCWSLSQGLSYLHSDLHRHNAHKPPIAHRDLNSSNVLVRADATCVLCDFGCSTILHSFSRRHRQSHTTSMSDLAQMGTRRYMSPEILEGSVNLTNPGYLLEGDIYAMALLLWEISMRCSDFFEGSVVPQHLLPYESELGANVTKESLILHVCHMDNRPSIPQHWEQLSQGSALREILTDCWDCDPDARLTAQCVADRLVSLQTSS</sequence>
<evidence type="ECO:0000259" key="19">
    <source>
        <dbReference type="PROSITE" id="PS50011"/>
    </source>
</evidence>
<evidence type="ECO:0000256" key="9">
    <source>
        <dbReference type="ARBA" id="ARBA00022723"/>
    </source>
</evidence>
<dbReference type="GO" id="GO:0005886">
    <property type="term" value="C:plasma membrane"/>
    <property type="evidence" value="ECO:0007669"/>
    <property type="project" value="TreeGrafter"/>
</dbReference>
<dbReference type="Pfam" id="PF07714">
    <property type="entry name" value="PK_Tyr_Ser-Thr"/>
    <property type="match status" value="1"/>
</dbReference>
<feature type="domain" description="Protein kinase" evidence="19">
    <location>
        <begin position="195"/>
        <end position="493"/>
    </location>
</feature>
<dbReference type="SUPFAM" id="SSF57302">
    <property type="entry name" value="Snake toxin-like"/>
    <property type="match status" value="1"/>
</dbReference>
<dbReference type="PANTHER" id="PTHR23255:SF49">
    <property type="entry name" value="ANTI-MUELLERIAN HORMONE TYPE-2 RECEPTOR"/>
    <property type="match status" value="1"/>
</dbReference>
<keyword evidence="21" id="KW-1185">Reference proteome</keyword>
<reference evidence="20" key="1">
    <citation type="submission" date="2025-08" db="UniProtKB">
        <authorList>
            <consortium name="Ensembl"/>
        </authorList>
    </citation>
    <scope>IDENTIFICATION</scope>
</reference>
<keyword evidence="8" id="KW-0812">Transmembrane</keyword>
<comment type="cofactor">
    <cofactor evidence="1">
        <name>Mn(2+)</name>
        <dbReference type="ChEBI" id="CHEBI:29035"/>
    </cofactor>
</comment>
<dbReference type="InterPro" id="IPR045860">
    <property type="entry name" value="Snake_toxin-like_sf"/>
</dbReference>
<dbReference type="CDD" id="cd23616">
    <property type="entry name" value="TFP_LU_ECD_AMHR2"/>
    <property type="match status" value="1"/>
</dbReference>
<dbReference type="GO" id="GO:0005524">
    <property type="term" value="F:ATP binding"/>
    <property type="evidence" value="ECO:0007669"/>
    <property type="project" value="UniProtKB-KW"/>
</dbReference>
<dbReference type="PROSITE" id="PS50011">
    <property type="entry name" value="PROTEIN_KINASE_DOM"/>
    <property type="match status" value="1"/>
</dbReference>
<evidence type="ECO:0000256" key="2">
    <source>
        <dbReference type="ARBA" id="ARBA00001946"/>
    </source>
</evidence>
<dbReference type="GO" id="GO:0043235">
    <property type="term" value="C:receptor complex"/>
    <property type="evidence" value="ECO:0007669"/>
    <property type="project" value="TreeGrafter"/>
</dbReference>
<dbReference type="STRING" id="94237.ENSMMOP00000013538"/>
<evidence type="ECO:0000313" key="21">
    <source>
        <dbReference type="Proteomes" id="UP000261620"/>
    </source>
</evidence>
<keyword evidence="10 18" id="KW-0732">Signal</keyword>
<evidence type="ECO:0000256" key="12">
    <source>
        <dbReference type="ARBA" id="ARBA00022777"/>
    </source>
</evidence>
<protein>
    <recommendedName>
        <fullName evidence="5">receptor protein serine/threonine kinase</fullName>
        <ecNumber evidence="5">2.7.11.30</ecNumber>
    </recommendedName>
</protein>
<evidence type="ECO:0000256" key="3">
    <source>
        <dbReference type="ARBA" id="ARBA00004479"/>
    </source>
</evidence>
<feature type="chain" id="PRO_5018692559" description="receptor protein serine/threonine kinase" evidence="18">
    <location>
        <begin position="22"/>
        <end position="497"/>
    </location>
</feature>
<keyword evidence="12" id="KW-0418">Kinase</keyword>
<dbReference type="InterPro" id="IPR011009">
    <property type="entry name" value="Kinase-like_dom_sf"/>
</dbReference>
<feature type="signal peptide" evidence="18">
    <location>
        <begin position="1"/>
        <end position="21"/>
    </location>
</feature>
<evidence type="ECO:0000256" key="17">
    <source>
        <dbReference type="ARBA" id="ARBA00023170"/>
    </source>
</evidence>
<dbReference type="InterPro" id="IPR000719">
    <property type="entry name" value="Prot_kinase_dom"/>
</dbReference>
<dbReference type="Ensembl" id="ENSMMOT00000013760.1">
    <property type="protein sequence ID" value="ENSMMOP00000013538.1"/>
    <property type="gene ID" value="ENSMMOG00000010384.1"/>
</dbReference>
<accession>A0A3Q3WFQ5</accession>
<dbReference type="SUPFAM" id="SSF56112">
    <property type="entry name" value="Protein kinase-like (PK-like)"/>
    <property type="match status" value="1"/>
</dbReference>
<comment type="subcellular location">
    <subcellularLocation>
        <location evidence="3">Membrane</location>
        <topology evidence="3">Single-pass type I membrane protein</topology>
    </subcellularLocation>
</comment>
<evidence type="ECO:0000256" key="15">
    <source>
        <dbReference type="ARBA" id="ARBA00022989"/>
    </source>
</evidence>
<keyword evidence="15" id="KW-1133">Transmembrane helix</keyword>
<evidence type="ECO:0000256" key="14">
    <source>
        <dbReference type="ARBA" id="ARBA00022842"/>
    </source>
</evidence>
<keyword evidence="9" id="KW-0479">Metal-binding</keyword>
<evidence type="ECO:0000256" key="8">
    <source>
        <dbReference type="ARBA" id="ARBA00022692"/>
    </source>
</evidence>
<dbReference type="EC" id="2.7.11.30" evidence="5"/>
<dbReference type="GO" id="GO:0005024">
    <property type="term" value="F:transforming growth factor beta receptor activity"/>
    <property type="evidence" value="ECO:0007669"/>
    <property type="project" value="TreeGrafter"/>
</dbReference>
<dbReference type="InterPro" id="IPR001245">
    <property type="entry name" value="Ser-Thr/Tyr_kinase_cat_dom"/>
</dbReference>
<evidence type="ECO:0000256" key="1">
    <source>
        <dbReference type="ARBA" id="ARBA00001936"/>
    </source>
</evidence>